<proteinExistence type="predicted"/>
<dbReference type="Proteomes" id="UP000050413">
    <property type="component" value="Unassembled WGS sequence"/>
</dbReference>
<protein>
    <submittedName>
        <fullName evidence="1">Uncharacterized protein</fullName>
    </submittedName>
</protein>
<evidence type="ECO:0000313" key="2">
    <source>
        <dbReference type="Proteomes" id="UP000050413"/>
    </source>
</evidence>
<dbReference type="EMBL" id="LJSG01000016">
    <property type="protein sequence ID" value="KPP90698.1"/>
    <property type="molecule type" value="Genomic_DNA"/>
</dbReference>
<comment type="caution">
    <text evidence="1">The sequence shown here is derived from an EMBL/GenBank/DDBJ whole genome shotgun (WGS) entry which is preliminary data.</text>
</comment>
<reference evidence="1 2" key="1">
    <citation type="submission" date="2015-09" db="EMBL/GenBank/DDBJ databases">
        <title>Identification and resolution of microdiversity through metagenomic sequencing of parallel consortia.</title>
        <authorList>
            <person name="Nelson W.C."/>
            <person name="Romine M.F."/>
            <person name="Lindemann S.R."/>
        </authorList>
    </citation>
    <scope>NUCLEOTIDE SEQUENCE [LARGE SCALE GENOMIC DNA]</scope>
    <source>
        <strain evidence="1">HL-91</strain>
    </source>
</reference>
<evidence type="ECO:0000313" key="1">
    <source>
        <dbReference type="EMBL" id="KPP90698.1"/>
    </source>
</evidence>
<sequence>MLRMPVQRNISGYDQEHPFRNVARPEQNLICFKAQNTSL</sequence>
<gene>
    <name evidence="1" type="ORF">HLUCCA05_04630</name>
</gene>
<accession>A0A0P7W379</accession>
<organism evidence="1 2">
    <name type="scientific">Roseibaca calidilacus</name>
    <dbReference type="NCBI Taxonomy" id="1666912"/>
    <lineage>
        <taxon>Bacteria</taxon>
        <taxon>Pseudomonadati</taxon>
        <taxon>Pseudomonadota</taxon>
        <taxon>Alphaproteobacteria</taxon>
        <taxon>Rhodobacterales</taxon>
        <taxon>Paracoccaceae</taxon>
        <taxon>Roseinatronobacter</taxon>
    </lineage>
</organism>
<name>A0A0P7W379_9RHOB</name>
<dbReference type="AlphaFoldDB" id="A0A0P7W379"/>